<evidence type="ECO:0000313" key="3">
    <source>
        <dbReference type="Proteomes" id="UP000283634"/>
    </source>
</evidence>
<dbReference type="GeneID" id="40330661"/>
<dbReference type="Proteomes" id="UP000283634">
    <property type="component" value="Unassembled WGS sequence"/>
</dbReference>
<evidence type="ECO:0000313" key="2">
    <source>
        <dbReference type="EMBL" id="RNF01887.1"/>
    </source>
</evidence>
<comment type="caution">
    <text evidence="2">The sequence shown here is derived from an EMBL/GenBank/DDBJ whole genome shotgun (WGS) entry which is preliminary data.</text>
</comment>
<name>A0A422N8U7_TRYRA</name>
<reference evidence="2 3" key="1">
    <citation type="journal article" date="2018" name="BMC Genomics">
        <title>Genomic comparison of Trypanosoma conorhini and Trypanosoma rangeli to Trypanosoma cruzi strains of high and low virulence.</title>
        <authorList>
            <person name="Bradwell K.R."/>
            <person name="Koparde V.N."/>
            <person name="Matveyev A.V."/>
            <person name="Serrano M.G."/>
            <person name="Alves J.M."/>
            <person name="Parikh H."/>
            <person name="Huang B."/>
            <person name="Lee V."/>
            <person name="Espinosa-Alvarez O."/>
            <person name="Ortiz P.A."/>
            <person name="Costa-Martins A.G."/>
            <person name="Teixeira M.M."/>
            <person name="Buck G.A."/>
        </authorList>
    </citation>
    <scope>NUCLEOTIDE SEQUENCE [LARGE SCALE GENOMIC DNA]</scope>
    <source>
        <strain evidence="2 3">AM80</strain>
    </source>
</reference>
<dbReference type="OMA" id="FLAPQQN"/>
<organism evidence="2 3">
    <name type="scientific">Trypanosoma rangeli</name>
    <dbReference type="NCBI Taxonomy" id="5698"/>
    <lineage>
        <taxon>Eukaryota</taxon>
        <taxon>Discoba</taxon>
        <taxon>Euglenozoa</taxon>
        <taxon>Kinetoplastea</taxon>
        <taxon>Metakinetoplastina</taxon>
        <taxon>Trypanosomatida</taxon>
        <taxon>Trypanosomatidae</taxon>
        <taxon>Trypanosoma</taxon>
        <taxon>Herpetosoma</taxon>
    </lineage>
</organism>
<dbReference type="OrthoDB" id="267356at2759"/>
<accession>A0A422N8U7</accession>
<sequence>MEERRRHGFRVSKRDAVEGRKLERRRVWEEKLDRADFVKLQTELESLSRAVFLTPQQNERKRLLGRMVRDLEERTRAALGGEGEPQLDPQCRESSVSGSCSDDYDDLFDRTRAGAAVRDNPPTKATQLLPSSVRKRCNGGDVGGGGARKRARIAEEALLASDTLGDGVEEFLDSL</sequence>
<protein>
    <submittedName>
        <fullName evidence="2">Uncharacterized protein</fullName>
    </submittedName>
</protein>
<proteinExistence type="predicted"/>
<dbReference type="VEuPathDB" id="TriTrypDB:TRSC58_06369"/>
<dbReference type="RefSeq" id="XP_029236594.1">
    <property type="nucleotide sequence ID" value="XM_029383560.1"/>
</dbReference>
<feature type="region of interest" description="Disordered" evidence="1">
    <location>
        <begin position="76"/>
        <end position="102"/>
    </location>
</feature>
<evidence type="ECO:0000256" key="1">
    <source>
        <dbReference type="SAM" id="MobiDB-lite"/>
    </source>
</evidence>
<gene>
    <name evidence="2" type="ORF">TraAM80_06728</name>
</gene>
<dbReference type="EMBL" id="MKGL01000255">
    <property type="protein sequence ID" value="RNF01887.1"/>
    <property type="molecule type" value="Genomic_DNA"/>
</dbReference>
<dbReference type="AlphaFoldDB" id="A0A422N8U7"/>
<keyword evidence="3" id="KW-1185">Reference proteome</keyword>